<keyword evidence="3" id="KW-0408">Iron</keyword>
<dbReference type="RefSeq" id="WP_324697920.1">
    <property type="nucleotide sequence ID" value="NZ_JAYMYJ010000152.1"/>
</dbReference>
<accession>A0ABU6D4E8</accession>
<keyword evidence="1" id="KW-0001">2Fe-2S</keyword>
<organism evidence="6 7">
    <name type="scientific">Candidatus Thiothrix phosphatis</name>
    <dbReference type="NCBI Taxonomy" id="3112415"/>
    <lineage>
        <taxon>Bacteria</taxon>
        <taxon>Pseudomonadati</taxon>
        <taxon>Pseudomonadota</taxon>
        <taxon>Gammaproteobacteria</taxon>
        <taxon>Thiotrichales</taxon>
        <taxon>Thiotrichaceae</taxon>
        <taxon>Thiothrix</taxon>
    </lineage>
</organism>
<proteinExistence type="predicted"/>
<sequence length="125" mass="14125">MTASKRQKVLVCAAEDLQEKQFRLVDLSYRGEPHSAIVLRYEGAAFAYLNQCVHMPRPLTCERDAIFDAQANRLRCSMHGIVYDPQTGESLSALCQGERLQALRLEELDGEIFITDKRVAPRGNN</sequence>
<dbReference type="InterPro" id="IPR017941">
    <property type="entry name" value="Rieske_2Fe-2S"/>
</dbReference>
<keyword evidence="2" id="KW-0479">Metal-binding</keyword>
<feature type="domain" description="Rieske" evidence="5">
    <location>
        <begin position="9"/>
        <end position="114"/>
    </location>
</feature>
<keyword evidence="7" id="KW-1185">Reference proteome</keyword>
<dbReference type="EMBL" id="JAYMYJ010000152">
    <property type="protein sequence ID" value="MEB4593179.1"/>
    <property type="molecule type" value="Genomic_DNA"/>
</dbReference>
<dbReference type="SUPFAM" id="SSF50022">
    <property type="entry name" value="ISP domain"/>
    <property type="match status" value="1"/>
</dbReference>
<reference evidence="7" key="1">
    <citation type="submission" date="2023-07" db="EMBL/GenBank/DDBJ databases">
        <title>The carbon used by Thiothrix.</title>
        <authorList>
            <person name="Chen L."/>
        </authorList>
    </citation>
    <scope>NUCLEOTIDE SEQUENCE [LARGE SCALE GENOMIC DNA]</scope>
</reference>
<comment type="caution">
    <text evidence="6">The sequence shown here is derived from an EMBL/GenBank/DDBJ whole genome shotgun (WGS) entry which is preliminary data.</text>
</comment>
<name>A0ABU6D4E8_9GAMM</name>
<evidence type="ECO:0000256" key="3">
    <source>
        <dbReference type="ARBA" id="ARBA00023004"/>
    </source>
</evidence>
<keyword evidence="4" id="KW-0411">Iron-sulfur</keyword>
<evidence type="ECO:0000256" key="2">
    <source>
        <dbReference type="ARBA" id="ARBA00022723"/>
    </source>
</evidence>
<dbReference type="Gene3D" id="2.102.10.10">
    <property type="entry name" value="Rieske [2Fe-2S] iron-sulphur domain"/>
    <property type="match status" value="1"/>
</dbReference>
<evidence type="ECO:0000256" key="1">
    <source>
        <dbReference type="ARBA" id="ARBA00022714"/>
    </source>
</evidence>
<protein>
    <submittedName>
        <fullName evidence="6">Rieske 2Fe-2S domain-containing protein</fullName>
    </submittedName>
</protein>
<evidence type="ECO:0000313" key="6">
    <source>
        <dbReference type="EMBL" id="MEB4593179.1"/>
    </source>
</evidence>
<dbReference type="Pfam" id="PF00355">
    <property type="entry name" value="Rieske"/>
    <property type="match status" value="1"/>
</dbReference>
<evidence type="ECO:0000259" key="5">
    <source>
        <dbReference type="PROSITE" id="PS51296"/>
    </source>
</evidence>
<dbReference type="PROSITE" id="PS51296">
    <property type="entry name" value="RIESKE"/>
    <property type="match status" value="1"/>
</dbReference>
<evidence type="ECO:0000313" key="7">
    <source>
        <dbReference type="Proteomes" id="UP001308005"/>
    </source>
</evidence>
<dbReference type="Proteomes" id="UP001308005">
    <property type="component" value="Unassembled WGS sequence"/>
</dbReference>
<gene>
    <name evidence="6" type="ORF">VSS37_19530</name>
</gene>
<evidence type="ECO:0000256" key="4">
    <source>
        <dbReference type="ARBA" id="ARBA00023014"/>
    </source>
</evidence>
<dbReference type="InterPro" id="IPR036922">
    <property type="entry name" value="Rieske_2Fe-2S_sf"/>
</dbReference>